<dbReference type="Pfam" id="PF16083">
    <property type="entry name" value="Phage_holin_3_3"/>
    <property type="match status" value="1"/>
</dbReference>
<evidence type="ECO:0008006" key="3">
    <source>
        <dbReference type="Google" id="ProtNLM"/>
    </source>
</evidence>
<dbReference type="AlphaFoldDB" id="A0A7V1CVZ0"/>
<accession>A0A7V1CVZ0</accession>
<feature type="transmembrane region" description="Helical" evidence="1">
    <location>
        <begin position="12"/>
        <end position="31"/>
    </location>
</feature>
<proteinExistence type="predicted"/>
<keyword evidence="1" id="KW-1133">Transmembrane helix</keyword>
<reference evidence="2" key="1">
    <citation type="journal article" date="2020" name="mSystems">
        <title>Genome- and Community-Level Interaction Insights into Carbon Utilization and Element Cycling Functions of Hydrothermarchaeota in Hydrothermal Sediment.</title>
        <authorList>
            <person name="Zhou Z."/>
            <person name="Liu Y."/>
            <person name="Xu W."/>
            <person name="Pan J."/>
            <person name="Luo Z.H."/>
            <person name="Li M."/>
        </authorList>
    </citation>
    <scope>NUCLEOTIDE SEQUENCE [LARGE SCALE GENOMIC DNA]</scope>
    <source>
        <strain evidence="2">HyVt-346</strain>
    </source>
</reference>
<comment type="caution">
    <text evidence="2">The sequence shown here is derived from an EMBL/GenBank/DDBJ whole genome shotgun (WGS) entry which is preliminary data.</text>
</comment>
<keyword evidence="1" id="KW-0472">Membrane</keyword>
<dbReference type="InterPro" id="IPR032126">
    <property type="entry name" value="LydA_holin"/>
</dbReference>
<dbReference type="RefSeq" id="WP_064435750.1">
    <property type="nucleotide sequence ID" value="NZ_DRGM01000032.1"/>
</dbReference>
<evidence type="ECO:0000256" key="1">
    <source>
        <dbReference type="SAM" id="Phobius"/>
    </source>
</evidence>
<evidence type="ECO:0000313" key="2">
    <source>
        <dbReference type="EMBL" id="HEA15346.1"/>
    </source>
</evidence>
<dbReference type="EMBL" id="DRGM01000032">
    <property type="protein sequence ID" value="HEA15346.1"/>
    <property type="molecule type" value="Genomic_DNA"/>
</dbReference>
<keyword evidence="1" id="KW-0812">Transmembrane</keyword>
<name>A0A7V1CVZ0_9GAMM</name>
<feature type="transmembrane region" description="Helical" evidence="1">
    <location>
        <begin position="37"/>
        <end position="58"/>
    </location>
</feature>
<dbReference type="Proteomes" id="UP000886188">
    <property type="component" value="Unassembled WGS sequence"/>
</dbReference>
<protein>
    <recommendedName>
        <fullName evidence="3">Holin</fullName>
    </recommendedName>
</protein>
<organism evidence="2">
    <name type="scientific">Pseudoalteromonas prydzensis</name>
    <dbReference type="NCBI Taxonomy" id="182141"/>
    <lineage>
        <taxon>Bacteria</taxon>
        <taxon>Pseudomonadati</taxon>
        <taxon>Pseudomonadota</taxon>
        <taxon>Gammaproteobacteria</taxon>
        <taxon>Alteromonadales</taxon>
        <taxon>Pseudoalteromonadaceae</taxon>
        <taxon>Pseudoalteromonas</taxon>
    </lineage>
</organism>
<sequence length="108" mass="12497">MSWIDVIEFIKQWGRLLMLSFLAAAIQMYLSKRQFTFFHYFMSVLIAIFAAYLSAMFCEWRGFDENLKTGVIGVTAYAAPHLLEGFDKLIKAFSKDPKAFIKLIRGIK</sequence>
<gene>
    <name evidence="2" type="ORF">ENH88_02630</name>
</gene>